<dbReference type="InterPro" id="IPR003607">
    <property type="entry name" value="HD/PDEase_dom"/>
</dbReference>
<dbReference type="eggNOG" id="COG2206">
    <property type="taxonomic scope" value="Bacteria"/>
</dbReference>
<dbReference type="PANTHER" id="PTHR35795:SF1">
    <property type="entry name" value="BIS(5'-NUCLEOSYL)-TETRAPHOSPHATASE, SYMMETRICAL"/>
    <property type="match status" value="1"/>
</dbReference>
<name>D5EW91_XYLR2</name>
<dbReference type="Pfam" id="PF01966">
    <property type="entry name" value="HD"/>
    <property type="match status" value="1"/>
</dbReference>
<proteinExistence type="predicted"/>
<dbReference type="HOGENOM" id="CLU_073842_0_1_10"/>
<dbReference type="KEGG" id="pru:PRU_0255"/>
<dbReference type="InterPro" id="IPR006674">
    <property type="entry name" value="HD_domain"/>
</dbReference>
<protein>
    <submittedName>
        <fullName evidence="2">HDIG domain protein</fullName>
    </submittedName>
</protein>
<feature type="domain" description="HD" evidence="1">
    <location>
        <begin position="37"/>
        <end position="155"/>
    </location>
</feature>
<keyword evidence="3" id="KW-1185">Reference proteome</keyword>
<dbReference type="CDD" id="cd00077">
    <property type="entry name" value="HDc"/>
    <property type="match status" value="1"/>
</dbReference>
<reference evidence="2 3" key="1">
    <citation type="journal article" date="2010" name="Microb. Ecol.">
        <title>Comparative genome analysis of Prevotella ruminicola and Prevotella bryantii: insights into their environmental niche.</title>
        <authorList>
            <consortium name="North American Consortium for Rumen Bacteria"/>
            <person name="Purushe J."/>
            <person name="Fouts D.E."/>
            <person name="Morrison M."/>
            <person name="White B.A."/>
            <person name="Mackie R.I."/>
            <person name="Coutinho P.M."/>
            <person name="Henrissat B."/>
            <person name="Nelson K.E."/>
        </authorList>
    </citation>
    <scope>NUCLEOTIDE SEQUENCE [LARGE SCALE GENOMIC DNA]</scope>
    <source>
        <strain evidence="3">ATCC 19189 / JCM 8958 / 23</strain>
    </source>
</reference>
<dbReference type="EMBL" id="CP002006">
    <property type="protein sequence ID" value="ADE82321.1"/>
    <property type="molecule type" value="Genomic_DNA"/>
</dbReference>
<accession>D5EW91</accession>
<gene>
    <name evidence="2" type="ordered locus">PRU_0255</name>
</gene>
<dbReference type="SUPFAM" id="SSF109604">
    <property type="entry name" value="HD-domain/PDEase-like"/>
    <property type="match status" value="1"/>
</dbReference>
<evidence type="ECO:0000313" key="3">
    <source>
        <dbReference type="Proteomes" id="UP000000927"/>
    </source>
</evidence>
<dbReference type="InterPro" id="IPR051094">
    <property type="entry name" value="Diverse_Catalytic_Enzymes"/>
</dbReference>
<dbReference type="STRING" id="264731.PRU_0255"/>
<dbReference type="Proteomes" id="UP000000927">
    <property type="component" value="Chromosome"/>
</dbReference>
<sequence>MPIYYFHPCQIFFSMDYEKIIDKYYPEDNELKRLLMHHSRQVADRCLKIAKQHPELRLDTEFLEEAAMLHDIGIFRCNAPSIQCVGTEPYICHGYLGGEILRNEGFLRHALVCERHTGTGLTRTQIERQQLPLPLDRSYEPETLEEQVVCYADKFYSKSHVAHERSVVETAQSLEKFGAEGVQKFLKWVDMFE</sequence>
<evidence type="ECO:0000259" key="1">
    <source>
        <dbReference type="Pfam" id="PF01966"/>
    </source>
</evidence>
<evidence type="ECO:0000313" key="2">
    <source>
        <dbReference type="EMBL" id="ADE82321.1"/>
    </source>
</evidence>
<dbReference type="AlphaFoldDB" id="D5EW91"/>
<dbReference type="PANTHER" id="PTHR35795">
    <property type="entry name" value="SLR1885 PROTEIN"/>
    <property type="match status" value="1"/>
</dbReference>
<organism evidence="2 3">
    <name type="scientific">Xylanibacter ruminicola (strain ATCC 19189 / DSM 19721 / CIP 105475 / JCM 8958 / 23)</name>
    <name type="common">Prevotella ruminicola</name>
    <dbReference type="NCBI Taxonomy" id="264731"/>
    <lineage>
        <taxon>Bacteria</taxon>
        <taxon>Pseudomonadati</taxon>
        <taxon>Bacteroidota</taxon>
        <taxon>Bacteroidia</taxon>
        <taxon>Bacteroidales</taxon>
        <taxon>Prevotellaceae</taxon>
        <taxon>Xylanibacter</taxon>
    </lineage>
</organism>
<dbReference type="Gene3D" id="1.10.3210.10">
    <property type="entry name" value="Hypothetical protein af1432"/>
    <property type="match status" value="1"/>
</dbReference>